<proteinExistence type="inferred from homology"/>
<evidence type="ECO:0000256" key="1">
    <source>
        <dbReference type="ARBA" id="ARBA00009508"/>
    </source>
</evidence>
<dbReference type="PANTHER" id="PTHR13166">
    <property type="entry name" value="PROTEIN C6ORF149"/>
    <property type="match status" value="1"/>
</dbReference>
<dbReference type="PANTHER" id="PTHR13166:SF7">
    <property type="entry name" value="LYR MOTIF-CONTAINING PROTEIN 4"/>
    <property type="match status" value="1"/>
</dbReference>
<reference evidence="3" key="1">
    <citation type="submission" date="2020-05" db="EMBL/GenBank/DDBJ databases">
        <title>Phylogenomic resolution of chytrid fungi.</title>
        <authorList>
            <person name="Stajich J.E."/>
            <person name="Amses K."/>
            <person name="Simmons R."/>
            <person name="Seto K."/>
            <person name="Myers J."/>
            <person name="Bonds A."/>
            <person name="Quandt C.A."/>
            <person name="Barry K."/>
            <person name="Liu P."/>
            <person name="Grigoriev I."/>
            <person name="Longcore J.E."/>
            <person name="James T.Y."/>
        </authorList>
    </citation>
    <scope>NUCLEOTIDE SEQUENCE</scope>
    <source>
        <strain evidence="3">JEL0513</strain>
    </source>
</reference>
<keyword evidence="4" id="KW-1185">Reference proteome</keyword>
<evidence type="ECO:0000259" key="2">
    <source>
        <dbReference type="Pfam" id="PF05347"/>
    </source>
</evidence>
<gene>
    <name evidence="3" type="ORF">HK100_006816</name>
</gene>
<dbReference type="EMBL" id="JADGJH010003180">
    <property type="protein sequence ID" value="KAJ3092911.1"/>
    <property type="molecule type" value="Genomic_DNA"/>
</dbReference>
<name>A0AAD5SSN5_9FUNG</name>
<comment type="caution">
    <text evidence="3">The sequence shown here is derived from an EMBL/GenBank/DDBJ whole genome shotgun (WGS) entry which is preliminary data.</text>
</comment>
<sequence>MTTTLPTRAQALELYRALLRSARQFSNYNFRNYVARRATDAFRANQTLSDSAARAAAYANGLAELGVARRQGAIDAMYRSERLVVEKTSRPSGYNVYRE</sequence>
<organism evidence="3 4">
    <name type="scientific">Physocladia obscura</name>
    <dbReference type="NCBI Taxonomy" id="109957"/>
    <lineage>
        <taxon>Eukaryota</taxon>
        <taxon>Fungi</taxon>
        <taxon>Fungi incertae sedis</taxon>
        <taxon>Chytridiomycota</taxon>
        <taxon>Chytridiomycota incertae sedis</taxon>
        <taxon>Chytridiomycetes</taxon>
        <taxon>Chytridiales</taxon>
        <taxon>Chytriomycetaceae</taxon>
        <taxon>Physocladia</taxon>
    </lineage>
</organism>
<dbReference type="InterPro" id="IPR051522">
    <property type="entry name" value="ISC_assembly_LYR"/>
</dbReference>
<dbReference type="InterPro" id="IPR045297">
    <property type="entry name" value="Complex1_LYR_LYRM4"/>
</dbReference>
<feature type="domain" description="Complex 1 LYR protein" evidence="2">
    <location>
        <begin position="10"/>
        <end position="65"/>
    </location>
</feature>
<dbReference type="Pfam" id="PF05347">
    <property type="entry name" value="Complex1_LYR"/>
    <property type="match status" value="1"/>
</dbReference>
<dbReference type="Proteomes" id="UP001211907">
    <property type="component" value="Unassembled WGS sequence"/>
</dbReference>
<dbReference type="AlphaFoldDB" id="A0AAD5SSN5"/>
<protein>
    <recommendedName>
        <fullName evidence="2">Complex 1 LYR protein domain-containing protein</fullName>
    </recommendedName>
</protein>
<evidence type="ECO:0000313" key="4">
    <source>
        <dbReference type="Proteomes" id="UP001211907"/>
    </source>
</evidence>
<dbReference type="GO" id="GO:0005739">
    <property type="term" value="C:mitochondrion"/>
    <property type="evidence" value="ECO:0007669"/>
    <property type="project" value="TreeGrafter"/>
</dbReference>
<accession>A0AAD5SSN5</accession>
<dbReference type="InterPro" id="IPR008011">
    <property type="entry name" value="Complex1_LYR_dom"/>
</dbReference>
<comment type="similarity">
    <text evidence="1">Belongs to the complex I LYR family.</text>
</comment>
<dbReference type="GO" id="GO:0016226">
    <property type="term" value="P:iron-sulfur cluster assembly"/>
    <property type="evidence" value="ECO:0007669"/>
    <property type="project" value="InterPro"/>
</dbReference>
<dbReference type="CDD" id="cd20264">
    <property type="entry name" value="Complex1_LYR_LYRM4"/>
    <property type="match status" value="1"/>
</dbReference>
<evidence type="ECO:0000313" key="3">
    <source>
        <dbReference type="EMBL" id="KAJ3092911.1"/>
    </source>
</evidence>
<dbReference type="GO" id="GO:1990221">
    <property type="term" value="C:L-cysteine desulfurase complex"/>
    <property type="evidence" value="ECO:0007669"/>
    <property type="project" value="TreeGrafter"/>
</dbReference>